<evidence type="ECO:0000259" key="1">
    <source>
        <dbReference type="Pfam" id="PF05699"/>
    </source>
</evidence>
<dbReference type="InterPro" id="IPR008906">
    <property type="entry name" value="HATC_C_dom"/>
</dbReference>
<dbReference type="AlphaFoldDB" id="E2B628"/>
<feature type="non-terminal residue" evidence="2">
    <location>
        <position position="99"/>
    </location>
</feature>
<proteinExistence type="predicted"/>
<keyword evidence="3" id="KW-1185">Reference proteome</keyword>
<dbReference type="SUPFAM" id="SSF53098">
    <property type="entry name" value="Ribonuclease H-like"/>
    <property type="match status" value="1"/>
</dbReference>
<dbReference type="EMBL" id="GL445912">
    <property type="protein sequence ID" value="EFN88852.1"/>
    <property type="molecule type" value="Genomic_DNA"/>
</dbReference>
<feature type="domain" description="HAT C-terminal dimerisation" evidence="1">
    <location>
        <begin position="34"/>
        <end position="96"/>
    </location>
</feature>
<gene>
    <name evidence="2" type="ORF">EAI_13643</name>
</gene>
<protein>
    <recommendedName>
        <fullName evidence="1">HAT C-terminal dimerisation domain-containing protein</fullName>
    </recommendedName>
</protein>
<evidence type="ECO:0000313" key="3">
    <source>
        <dbReference type="Proteomes" id="UP000008237"/>
    </source>
</evidence>
<dbReference type="Pfam" id="PF05699">
    <property type="entry name" value="Dimer_Tnp_hAT"/>
    <property type="match status" value="1"/>
</dbReference>
<feature type="non-terminal residue" evidence="2">
    <location>
        <position position="1"/>
    </location>
</feature>
<evidence type="ECO:0000313" key="2">
    <source>
        <dbReference type="EMBL" id="EFN88852.1"/>
    </source>
</evidence>
<name>E2B628_HARSA</name>
<reference evidence="2 3" key="1">
    <citation type="journal article" date="2010" name="Science">
        <title>Genomic comparison of the ants Camponotus floridanus and Harpegnathos saltator.</title>
        <authorList>
            <person name="Bonasio R."/>
            <person name="Zhang G."/>
            <person name="Ye C."/>
            <person name="Mutti N.S."/>
            <person name="Fang X."/>
            <person name="Qin N."/>
            <person name="Donahue G."/>
            <person name="Yang P."/>
            <person name="Li Q."/>
            <person name="Li C."/>
            <person name="Zhang P."/>
            <person name="Huang Z."/>
            <person name="Berger S.L."/>
            <person name="Reinberg D."/>
            <person name="Wang J."/>
            <person name="Liebig J."/>
        </authorList>
    </citation>
    <scope>NUCLEOTIDE SEQUENCE [LARGE SCALE GENOMIC DNA]</scope>
    <source>
        <strain evidence="2 3">R22 G/1</strain>
    </source>
</reference>
<dbReference type="InParanoid" id="E2B628"/>
<dbReference type="InterPro" id="IPR012337">
    <property type="entry name" value="RNaseH-like_sf"/>
</dbReference>
<accession>E2B628</accession>
<organism evidence="3">
    <name type="scientific">Harpegnathos saltator</name>
    <name type="common">Jerdon's jumping ant</name>
    <dbReference type="NCBI Taxonomy" id="610380"/>
    <lineage>
        <taxon>Eukaryota</taxon>
        <taxon>Metazoa</taxon>
        <taxon>Ecdysozoa</taxon>
        <taxon>Arthropoda</taxon>
        <taxon>Hexapoda</taxon>
        <taxon>Insecta</taxon>
        <taxon>Pterygota</taxon>
        <taxon>Neoptera</taxon>
        <taxon>Endopterygota</taxon>
        <taxon>Hymenoptera</taxon>
        <taxon>Apocrita</taxon>
        <taxon>Aculeata</taxon>
        <taxon>Formicoidea</taxon>
        <taxon>Formicidae</taxon>
        <taxon>Ponerinae</taxon>
        <taxon>Ponerini</taxon>
        <taxon>Harpegnathos</taxon>
    </lineage>
</organism>
<dbReference type="Proteomes" id="UP000008237">
    <property type="component" value="Unassembled WGS sequence"/>
</dbReference>
<dbReference type="GO" id="GO:0046983">
    <property type="term" value="F:protein dimerization activity"/>
    <property type="evidence" value="ECO:0007669"/>
    <property type="project" value="InterPro"/>
</dbReference>
<sequence>NFLLNILDEKGIVDLHTFNERTGIFQTLFKKHVEDPIIFWDMVKVYHPNLSSLALRLQEIPASSAQIERVFSNWSFVQSPIRNRLDFERSRKLLHIYYT</sequence>